<comment type="similarity">
    <text evidence="1">Belongs to the SEC23/SEC24 family. SEC23 subfamily.</text>
</comment>
<dbReference type="AlphaFoldDB" id="W7THH9"/>
<feature type="region of interest" description="Disordered" evidence="2">
    <location>
        <begin position="86"/>
        <end position="131"/>
    </location>
</feature>
<dbReference type="PANTHER" id="PTHR11141">
    <property type="entry name" value="PROTEIN TRANSPORT PROTEIN SEC23"/>
    <property type="match status" value="1"/>
</dbReference>
<dbReference type="GO" id="GO:0046872">
    <property type="term" value="F:metal ion binding"/>
    <property type="evidence" value="ECO:0007669"/>
    <property type="project" value="UniProtKB-KW"/>
</dbReference>
<evidence type="ECO:0000313" key="5">
    <source>
        <dbReference type="Proteomes" id="UP000019335"/>
    </source>
</evidence>
<accession>W7THH9</accession>
<gene>
    <name evidence="4" type="ORF">Naga_102251g1</name>
</gene>
<dbReference type="GO" id="GO:0030127">
    <property type="term" value="C:COPII vesicle coat"/>
    <property type="evidence" value="ECO:0007669"/>
    <property type="project" value="InterPro"/>
</dbReference>
<organism evidence="4 5">
    <name type="scientific">Nannochloropsis gaditana</name>
    <dbReference type="NCBI Taxonomy" id="72520"/>
    <lineage>
        <taxon>Eukaryota</taxon>
        <taxon>Sar</taxon>
        <taxon>Stramenopiles</taxon>
        <taxon>Ochrophyta</taxon>
        <taxon>Eustigmatophyceae</taxon>
        <taxon>Eustigmatales</taxon>
        <taxon>Monodopsidaceae</taxon>
        <taxon>Nannochloropsis</taxon>
    </lineage>
</organism>
<protein>
    <recommendedName>
        <fullName evidence="1">Protein transport protein SEC23</fullName>
    </recommendedName>
</protein>
<keyword evidence="1" id="KW-0479">Metal-binding</keyword>
<keyword evidence="1" id="KW-0963">Cytoplasm</keyword>
<keyword evidence="1" id="KW-0472">Membrane</keyword>
<dbReference type="GO" id="GO:0070971">
    <property type="term" value="C:endoplasmic reticulum exit site"/>
    <property type="evidence" value="ECO:0007669"/>
    <property type="project" value="TreeGrafter"/>
</dbReference>
<keyword evidence="1" id="KW-0256">Endoplasmic reticulum</keyword>
<name>W7THH9_9STRA</name>
<dbReference type="SUPFAM" id="SSF53300">
    <property type="entry name" value="vWA-like"/>
    <property type="match status" value="1"/>
</dbReference>
<reference evidence="4 5" key="1">
    <citation type="journal article" date="2014" name="Mol. Plant">
        <title>Chromosome Scale Genome Assembly and Transcriptome Profiling of Nannochloropsis gaditana in Nitrogen Depletion.</title>
        <authorList>
            <person name="Corteggiani Carpinelli E."/>
            <person name="Telatin A."/>
            <person name="Vitulo N."/>
            <person name="Forcato C."/>
            <person name="D'Angelo M."/>
            <person name="Schiavon R."/>
            <person name="Vezzi A."/>
            <person name="Giacometti G.M."/>
            <person name="Morosinotto T."/>
            <person name="Valle G."/>
        </authorList>
    </citation>
    <scope>NUCLEOTIDE SEQUENCE [LARGE SCALE GENOMIC DNA]</scope>
    <source>
        <strain evidence="4 5">B-31</strain>
    </source>
</reference>
<comment type="subcellular location">
    <subcellularLocation>
        <location evidence="1">Cytoplasmic vesicle</location>
        <location evidence="1">COPII-coated vesicle membrane</location>
        <topology evidence="1">Peripheral membrane protein</topology>
        <orientation evidence="1">Cytoplasmic side</orientation>
    </subcellularLocation>
    <subcellularLocation>
        <location evidence="1">Endoplasmic reticulum membrane</location>
        <topology evidence="1">Peripheral membrane protein</topology>
        <orientation evidence="1">Cytoplasmic side</orientation>
    </subcellularLocation>
</comment>
<evidence type="ECO:0000259" key="3">
    <source>
        <dbReference type="Pfam" id="PF04811"/>
    </source>
</evidence>
<evidence type="ECO:0000256" key="2">
    <source>
        <dbReference type="SAM" id="MobiDB-lite"/>
    </source>
</evidence>
<keyword evidence="5" id="KW-1185">Reference proteome</keyword>
<evidence type="ECO:0000256" key="1">
    <source>
        <dbReference type="RuleBase" id="RU365030"/>
    </source>
</evidence>
<sequence length="131" mass="14255">MGYCGPPVFLLVVDTCLDDAELEHLKDSLQQVLQLLPETALVGLITFGTHVMVHELDSTDCARSYVFRGSKEYTPQRVQDLLNIAPPMRGQAPGMGQPGKGRGGGERREGGGEGCLWATGQGWRRRVEESG</sequence>
<dbReference type="Proteomes" id="UP000019335">
    <property type="component" value="Chromosome 9"/>
</dbReference>
<dbReference type="GO" id="GO:0005789">
    <property type="term" value="C:endoplasmic reticulum membrane"/>
    <property type="evidence" value="ECO:0007669"/>
    <property type="project" value="UniProtKB-SubCell"/>
</dbReference>
<proteinExistence type="inferred from homology"/>
<dbReference type="OrthoDB" id="10256289at2759"/>
<keyword evidence="1" id="KW-0862">Zinc</keyword>
<dbReference type="GO" id="GO:0090110">
    <property type="term" value="P:COPII-coated vesicle cargo loading"/>
    <property type="evidence" value="ECO:0007669"/>
    <property type="project" value="TreeGrafter"/>
</dbReference>
<keyword evidence="1" id="KW-0968">Cytoplasmic vesicle</keyword>
<feature type="domain" description="Sec23/Sec24 trunk" evidence="3">
    <location>
        <begin position="6"/>
        <end position="83"/>
    </location>
</feature>
<dbReference type="Gene3D" id="3.40.50.410">
    <property type="entry name" value="von Willebrand factor, type A domain"/>
    <property type="match status" value="1"/>
</dbReference>
<dbReference type="InterPro" id="IPR037364">
    <property type="entry name" value="Sec23"/>
</dbReference>
<dbReference type="InterPro" id="IPR006896">
    <property type="entry name" value="Sec23/24_trunk_dom"/>
</dbReference>
<dbReference type="InterPro" id="IPR036465">
    <property type="entry name" value="vWFA_dom_sf"/>
</dbReference>
<comment type="function">
    <text evidence="1">Component of the coat protein complex II (COPII) which promotes the formation of transport vesicles from the endoplasmic reticulum (ER). The coat has two main functions, the physical deformation of the endoplasmic reticulum membrane into vesicles and the selection of cargo molecules.</text>
</comment>
<dbReference type="PANTHER" id="PTHR11141:SF0">
    <property type="entry name" value="PROTEIN TRANSPORT PROTEIN SEC23"/>
    <property type="match status" value="1"/>
</dbReference>
<evidence type="ECO:0000313" key="4">
    <source>
        <dbReference type="EMBL" id="EWM26425.1"/>
    </source>
</evidence>
<keyword evidence="1" id="KW-0931">ER-Golgi transport</keyword>
<dbReference type="GO" id="GO:0005096">
    <property type="term" value="F:GTPase activator activity"/>
    <property type="evidence" value="ECO:0007669"/>
    <property type="project" value="TreeGrafter"/>
</dbReference>
<dbReference type="EMBL" id="AZIL01000658">
    <property type="protein sequence ID" value="EWM26425.1"/>
    <property type="molecule type" value="Genomic_DNA"/>
</dbReference>
<dbReference type="GO" id="GO:0006886">
    <property type="term" value="P:intracellular protein transport"/>
    <property type="evidence" value="ECO:0007669"/>
    <property type="project" value="InterPro"/>
</dbReference>
<dbReference type="Pfam" id="PF04811">
    <property type="entry name" value="Sec23_trunk"/>
    <property type="match status" value="1"/>
</dbReference>
<comment type="caution">
    <text evidence="4">The sequence shown here is derived from an EMBL/GenBank/DDBJ whole genome shotgun (WGS) entry which is preliminary data.</text>
</comment>
<keyword evidence="1" id="KW-0653">Protein transport</keyword>
<keyword evidence="1" id="KW-0813">Transport</keyword>